<name>A0A7D7SES9_PLAMR</name>
<organism evidence="1 2">
    <name type="scientific">Planococcus maritimus</name>
    <dbReference type="NCBI Taxonomy" id="192421"/>
    <lineage>
        <taxon>Bacteria</taxon>
        <taxon>Bacillati</taxon>
        <taxon>Bacillota</taxon>
        <taxon>Bacilli</taxon>
        <taxon>Bacillales</taxon>
        <taxon>Caryophanaceae</taxon>
        <taxon>Planococcus</taxon>
    </lineage>
</organism>
<accession>A0A7D7SES9</accession>
<reference evidence="1 2" key="1">
    <citation type="submission" date="2020-07" db="EMBL/GenBank/DDBJ databases">
        <title>Screening of a cold-adapted Planococcus bacterium producing protease in traditional shrimp paste and protease identification by genome sequencing.</title>
        <authorList>
            <person name="Gao R."/>
            <person name="Leng W."/>
            <person name="Chu Q."/>
            <person name="Wu X."/>
            <person name="Liu H."/>
            <person name="Li X."/>
        </authorList>
    </citation>
    <scope>NUCLEOTIDE SEQUENCE [LARGE SCALE GENOMIC DNA]</scope>
    <source>
        <strain evidence="1 2">XJ11</strain>
    </source>
</reference>
<dbReference type="RefSeq" id="WP_182091328.1">
    <property type="nucleotide sequence ID" value="NZ_CP059540.1"/>
</dbReference>
<dbReference type="EMBL" id="CP059540">
    <property type="protein sequence ID" value="QMT16245.1"/>
    <property type="molecule type" value="Genomic_DNA"/>
</dbReference>
<gene>
    <name evidence="1" type="ORF">H1Q58_09665</name>
</gene>
<evidence type="ECO:0008006" key="3">
    <source>
        <dbReference type="Google" id="ProtNLM"/>
    </source>
</evidence>
<sequence>MKLMLDVKEFMKKPEGREVGNINNRIIKYPVDISLKELAKNIAKGKTFTPAYFQEKGGIVKRQKLCWHSQQVVALDFDEGVTLEEAVNLFSDKAVFIYKTFSHTAHRHKFRVVFALDKPTYSVNAVEGLLKRLLIAYPAADRSCKDCTRLFYGGTEIIELNYNNRIKITDFDDRVSDKTKQGQLIYPVEKPKQPKAGQVTKADSKSSTNKNIAKNIELIKHKNLNELHRRINAEPKVVNNNFEMMDYLKQQDLRLFLGIEHSGSFIDVFHDESKPSAGIFLSNKDNGHQLYKCHSDSHPYVGTIFHIAQSLLGCSMGETRNFLMKVYRVNLVENETQQKLRIEIDCYKELLQSEDLEELYPNFYKLFSRYNYFSDLYVILDLVKEHLPAGDDPRLLFHHSLETIAKKLGRSTSATHTRINIFAFFKLVTKLESHEVPFQLLEIQQASKQKKRYKYRNSTYELPLHNYDFFRKLEEMSIIWLEKGCTTNSMNYEGVLRNFGVEEADRIFPQDKGRTITKLGEDVTKIIVISTMQLIKKYGFTTEQEILETVQLYFKGQNKFKKKQFKICMGEMIEGYDLERIRLNKDLKMELDIDSKGFGYIFRQKKYIEEGKETPRSLNYSEILD</sequence>
<proteinExistence type="predicted"/>
<dbReference type="KEGG" id="pdec:H1Q58_09665"/>
<protein>
    <recommendedName>
        <fullName evidence="3">Primase C-terminal 1 domain-containing protein</fullName>
    </recommendedName>
</protein>
<dbReference type="Proteomes" id="UP000514716">
    <property type="component" value="Chromosome"/>
</dbReference>
<keyword evidence="2" id="KW-1185">Reference proteome</keyword>
<dbReference type="AlphaFoldDB" id="A0A7D7SES9"/>
<evidence type="ECO:0000313" key="1">
    <source>
        <dbReference type="EMBL" id="QMT16245.1"/>
    </source>
</evidence>
<evidence type="ECO:0000313" key="2">
    <source>
        <dbReference type="Proteomes" id="UP000514716"/>
    </source>
</evidence>